<comment type="function">
    <text evidence="5">This protein is one of the early assembly proteins of the 50S ribosomal subunit, although it is not seen to bind rRNA by itself. It is important during the early stages of 50S assembly.</text>
</comment>
<dbReference type="CDD" id="cd00392">
    <property type="entry name" value="Ribosomal_L13"/>
    <property type="match status" value="1"/>
</dbReference>
<sequence length="142" mass="15735">MQKTYYPKAGEVAREWYAVDAAGQNLGRLATRVARALLGKNKPQYTPGVDVGDFVVVYNAERIAVTGKKLDDKLYYRASGYPGGLKAVTLREQLARHPERVVQSAVWGMLPHTRLGRALIRKLKVYAGPDHPHASQKPKPLA</sequence>
<dbReference type="InterPro" id="IPR036899">
    <property type="entry name" value="Ribosomal_uL13_sf"/>
</dbReference>
<dbReference type="GO" id="GO:0022625">
    <property type="term" value="C:cytosolic large ribosomal subunit"/>
    <property type="evidence" value="ECO:0007669"/>
    <property type="project" value="TreeGrafter"/>
</dbReference>
<evidence type="ECO:0000256" key="5">
    <source>
        <dbReference type="HAMAP-Rule" id="MF_01366"/>
    </source>
</evidence>
<dbReference type="GO" id="GO:0006412">
    <property type="term" value="P:translation"/>
    <property type="evidence" value="ECO:0007669"/>
    <property type="project" value="UniProtKB-UniRule"/>
</dbReference>
<name>A0A0H4TCH8_9CHLR</name>
<dbReference type="GO" id="GO:0003735">
    <property type="term" value="F:structural constituent of ribosome"/>
    <property type="evidence" value="ECO:0007669"/>
    <property type="project" value="InterPro"/>
</dbReference>
<keyword evidence="3 5" id="KW-0687">Ribonucleoprotein</keyword>
<dbReference type="PANTHER" id="PTHR11545">
    <property type="entry name" value="RIBOSOMAL PROTEIN L13"/>
    <property type="match status" value="1"/>
</dbReference>
<gene>
    <name evidence="5" type="primary">rplM</name>
</gene>
<keyword evidence="2 5" id="KW-0689">Ribosomal protein</keyword>
<dbReference type="InterPro" id="IPR005822">
    <property type="entry name" value="Ribosomal_uL13"/>
</dbReference>
<dbReference type="PIRSF" id="PIRSF002181">
    <property type="entry name" value="Ribosomal_L13"/>
    <property type="match status" value="1"/>
</dbReference>
<dbReference type="EMBL" id="KT007032">
    <property type="protein sequence ID" value="AKQ04207.1"/>
    <property type="molecule type" value="Genomic_DNA"/>
</dbReference>
<evidence type="ECO:0000313" key="6">
    <source>
        <dbReference type="EMBL" id="AKQ04207.1"/>
    </source>
</evidence>
<dbReference type="NCBIfam" id="TIGR01066">
    <property type="entry name" value="rplM_bact"/>
    <property type="match status" value="1"/>
</dbReference>
<evidence type="ECO:0000256" key="2">
    <source>
        <dbReference type="ARBA" id="ARBA00022980"/>
    </source>
</evidence>
<dbReference type="AlphaFoldDB" id="A0A0H4TCH8"/>
<dbReference type="SUPFAM" id="SSF52161">
    <property type="entry name" value="Ribosomal protein L13"/>
    <property type="match status" value="1"/>
</dbReference>
<comment type="similarity">
    <text evidence="1 5">Belongs to the universal ribosomal protein uL13 family.</text>
</comment>
<evidence type="ECO:0000256" key="4">
    <source>
        <dbReference type="ARBA" id="ARBA00035201"/>
    </source>
</evidence>
<reference evidence="6" key="1">
    <citation type="journal article" date="2015" name="ISME J.">
        <title>Aquifer environment selects for microbial species cohorts in sediment and groundwater.</title>
        <authorList>
            <person name="Hug L.A."/>
            <person name="Thomas B.C."/>
            <person name="Brown C.T."/>
            <person name="Frischkorn K.R."/>
            <person name="Williams K.H."/>
            <person name="Tringe S.G."/>
            <person name="Banfield J.F."/>
        </authorList>
    </citation>
    <scope>NUCLEOTIDE SEQUENCE</scope>
</reference>
<accession>A0A0H4TCH8</accession>
<dbReference type="PANTHER" id="PTHR11545:SF2">
    <property type="entry name" value="LARGE RIBOSOMAL SUBUNIT PROTEIN UL13M"/>
    <property type="match status" value="1"/>
</dbReference>
<organism evidence="6">
    <name type="scientific">uncultured Chloroflexi bacterium Rifle_16ft_4_minimus_450</name>
    <dbReference type="NCBI Taxonomy" id="1665075"/>
    <lineage>
        <taxon>Bacteria</taxon>
        <taxon>Bacillati</taxon>
        <taxon>Chloroflexota</taxon>
        <taxon>environmental samples</taxon>
    </lineage>
</organism>
<dbReference type="Gene3D" id="3.90.1180.10">
    <property type="entry name" value="Ribosomal protein L13"/>
    <property type="match status" value="1"/>
</dbReference>
<proteinExistence type="inferred from homology"/>
<dbReference type="Pfam" id="PF00572">
    <property type="entry name" value="Ribosomal_L13"/>
    <property type="match status" value="1"/>
</dbReference>
<evidence type="ECO:0000256" key="3">
    <source>
        <dbReference type="ARBA" id="ARBA00023274"/>
    </source>
</evidence>
<dbReference type="FunFam" id="3.90.1180.10:FF:000001">
    <property type="entry name" value="50S ribosomal protein L13"/>
    <property type="match status" value="1"/>
</dbReference>
<dbReference type="HAMAP" id="MF_01366">
    <property type="entry name" value="Ribosomal_uL13"/>
    <property type="match status" value="1"/>
</dbReference>
<dbReference type="GO" id="GO:0017148">
    <property type="term" value="P:negative regulation of translation"/>
    <property type="evidence" value="ECO:0007669"/>
    <property type="project" value="TreeGrafter"/>
</dbReference>
<dbReference type="InterPro" id="IPR005823">
    <property type="entry name" value="Ribosomal_uL13_bac-type"/>
</dbReference>
<protein>
    <recommendedName>
        <fullName evidence="4 5">Large ribosomal subunit protein uL13</fullName>
    </recommendedName>
</protein>
<dbReference type="GO" id="GO:0003729">
    <property type="term" value="F:mRNA binding"/>
    <property type="evidence" value="ECO:0007669"/>
    <property type="project" value="UniProtKB-ARBA"/>
</dbReference>
<evidence type="ECO:0000256" key="1">
    <source>
        <dbReference type="ARBA" id="ARBA00006227"/>
    </source>
</evidence>
<comment type="subunit">
    <text evidence="5">Part of the 50S ribosomal subunit.</text>
</comment>